<evidence type="ECO:0000256" key="5">
    <source>
        <dbReference type="ARBA" id="ARBA00022533"/>
    </source>
</evidence>
<dbReference type="SMART" id="SM00419">
    <property type="entry name" value="HTH_CRP"/>
    <property type="match status" value="1"/>
</dbReference>
<keyword evidence="9" id="KW-0238">DNA-binding</keyword>
<dbReference type="Pfam" id="PF00027">
    <property type="entry name" value="cNMP_binding"/>
    <property type="match status" value="1"/>
</dbReference>
<dbReference type="Pfam" id="PF13545">
    <property type="entry name" value="HTH_Crp_2"/>
    <property type="match status" value="1"/>
</dbReference>
<dbReference type="GO" id="GO:0003700">
    <property type="term" value="F:DNA-binding transcription factor activity"/>
    <property type="evidence" value="ECO:0007669"/>
    <property type="project" value="TreeGrafter"/>
</dbReference>
<dbReference type="InterPro" id="IPR018490">
    <property type="entry name" value="cNMP-bd_dom_sf"/>
</dbReference>
<feature type="domain" description="Cyclic nucleotide-binding" evidence="13">
    <location>
        <begin position="60"/>
        <end position="116"/>
    </location>
</feature>
<keyword evidence="11" id="KW-0804">Transcription</keyword>
<evidence type="ECO:0000256" key="12">
    <source>
        <dbReference type="ARBA" id="ARBA00031697"/>
    </source>
</evidence>
<dbReference type="AlphaFoldDB" id="A0A7G8Q334"/>
<keyword evidence="8" id="KW-0843">Virulence</keyword>
<dbReference type="InterPro" id="IPR014710">
    <property type="entry name" value="RmlC-like_jellyroll"/>
</dbReference>
<dbReference type="PANTHER" id="PTHR24567:SF75">
    <property type="entry name" value="FUMARATE AND NITRATE REDUCTION REGULATORY PROTEIN"/>
    <property type="match status" value="1"/>
</dbReference>
<dbReference type="SMART" id="SM00100">
    <property type="entry name" value="cNMP"/>
    <property type="match status" value="1"/>
</dbReference>
<sequence length="256" mass="28094">MSPELLVLSQVPDRSAPQDGDAIRFCHDCAFSAACQSEGYGKQELAALQCVVEHVPMVREGGHVFRRGEPFRALYAVRSGSVKTSIFSRDGREQVLGFYLPGEVVGLNGIYPESYPCDAMALEDASFCHFAFPAMSTLATALPVVQQHLFRLLSKELGMASLLAGDHSAEERVAAFLLDLGERHAQRGQSSTAFRLAMSRSDIASYLRLAPETVSRVISRFREKGWVSIQGRRVQLKEITALRELSDVLCQLTAAA</sequence>
<dbReference type="SUPFAM" id="SSF46785">
    <property type="entry name" value="Winged helix' DNA-binding domain"/>
    <property type="match status" value="1"/>
</dbReference>
<evidence type="ECO:0000256" key="4">
    <source>
        <dbReference type="ARBA" id="ARBA00022491"/>
    </source>
</evidence>
<dbReference type="InterPro" id="IPR012318">
    <property type="entry name" value="HTH_CRP"/>
</dbReference>
<evidence type="ECO:0000256" key="2">
    <source>
        <dbReference type="ARBA" id="ARBA00011738"/>
    </source>
</evidence>
<keyword evidence="7" id="KW-0805">Transcription regulation</keyword>
<evidence type="ECO:0000256" key="9">
    <source>
        <dbReference type="ARBA" id="ARBA00023125"/>
    </source>
</evidence>
<comment type="subcellular location">
    <subcellularLocation>
        <location evidence="1">Cytoplasm</location>
    </subcellularLocation>
</comment>
<evidence type="ECO:0000313" key="16">
    <source>
        <dbReference type="Proteomes" id="UP000515873"/>
    </source>
</evidence>
<dbReference type="PROSITE" id="PS50042">
    <property type="entry name" value="CNMP_BINDING_3"/>
    <property type="match status" value="1"/>
</dbReference>
<evidence type="ECO:0000313" key="15">
    <source>
        <dbReference type="EMBL" id="QNK01192.1"/>
    </source>
</evidence>
<organism evidence="15 16">
    <name type="scientific">Dyella telluris</name>
    <dbReference type="NCBI Taxonomy" id="2763498"/>
    <lineage>
        <taxon>Bacteria</taxon>
        <taxon>Pseudomonadati</taxon>
        <taxon>Pseudomonadota</taxon>
        <taxon>Gammaproteobacteria</taxon>
        <taxon>Lysobacterales</taxon>
        <taxon>Rhodanobacteraceae</taxon>
        <taxon>Dyella</taxon>
    </lineage>
</organism>
<gene>
    <name evidence="15" type="ORF">H8F01_19385</name>
</gene>
<keyword evidence="10" id="KW-0010">Activator</keyword>
<evidence type="ECO:0000256" key="6">
    <source>
        <dbReference type="ARBA" id="ARBA00022636"/>
    </source>
</evidence>
<evidence type="ECO:0000256" key="1">
    <source>
        <dbReference type="ARBA" id="ARBA00004496"/>
    </source>
</evidence>
<reference evidence="15 16" key="1">
    <citation type="submission" date="2020-08" db="EMBL/GenBank/DDBJ databases">
        <title>Dyella sp. G9 isolated from forest soil.</title>
        <authorList>
            <person name="Fu J."/>
            <person name="Qiu L."/>
        </authorList>
    </citation>
    <scope>NUCLEOTIDE SEQUENCE [LARGE SCALE GENOMIC DNA]</scope>
    <source>
        <strain evidence="15 16">G9</strain>
    </source>
</reference>
<dbReference type="InterPro" id="IPR036390">
    <property type="entry name" value="WH_DNA-bd_sf"/>
</dbReference>
<dbReference type="CDD" id="cd00038">
    <property type="entry name" value="CAP_ED"/>
    <property type="match status" value="1"/>
</dbReference>
<evidence type="ECO:0000256" key="11">
    <source>
        <dbReference type="ARBA" id="ARBA00023163"/>
    </source>
</evidence>
<evidence type="ECO:0000256" key="3">
    <source>
        <dbReference type="ARBA" id="ARBA00020769"/>
    </source>
</evidence>
<dbReference type="FunFam" id="1.10.10.10:FF:000028">
    <property type="entry name" value="Fumarate/nitrate reduction transcriptional regulator Fnr"/>
    <property type="match status" value="1"/>
</dbReference>
<comment type="subunit">
    <text evidence="2">Homodimer.</text>
</comment>
<evidence type="ECO:0000256" key="7">
    <source>
        <dbReference type="ARBA" id="ARBA00023015"/>
    </source>
</evidence>
<dbReference type="KEGG" id="dtl:H8F01_19385"/>
<evidence type="ECO:0000259" key="13">
    <source>
        <dbReference type="PROSITE" id="PS50042"/>
    </source>
</evidence>
<dbReference type="PRINTS" id="PR00034">
    <property type="entry name" value="HTHCRP"/>
</dbReference>
<dbReference type="PANTHER" id="PTHR24567">
    <property type="entry name" value="CRP FAMILY TRANSCRIPTIONAL REGULATORY PROTEIN"/>
    <property type="match status" value="1"/>
</dbReference>
<proteinExistence type="predicted"/>
<dbReference type="Gene3D" id="2.60.120.10">
    <property type="entry name" value="Jelly Rolls"/>
    <property type="match status" value="1"/>
</dbReference>
<keyword evidence="4" id="KW-0678">Repressor</keyword>
<dbReference type="InterPro" id="IPR000595">
    <property type="entry name" value="cNMP-bd_dom"/>
</dbReference>
<dbReference type="GO" id="GO:0003824">
    <property type="term" value="F:catalytic activity"/>
    <property type="evidence" value="ECO:0007669"/>
    <property type="project" value="UniProtKB-KW"/>
</dbReference>
<keyword evidence="5" id="KW-0021">Allosteric enzyme</keyword>
<name>A0A7G8Q334_9GAMM</name>
<evidence type="ECO:0000259" key="14">
    <source>
        <dbReference type="PROSITE" id="PS51063"/>
    </source>
</evidence>
<dbReference type="RefSeq" id="WP_187056654.1">
    <property type="nucleotide sequence ID" value="NZ_CP060412.1"/>
</dbReference>
<evidence type="ECO:0000256" key="10">
    <source>
        <dbReference type="ARBA" id="ARBA00023159"/>
    </source>
</evidence>
<keyword evidence="6" id="KW-0973">c-di-GMP</keyword>
<dbReference type="Proteomes" id="UP000515873">
    <property type="component" value="Chromosome"/>
</dbReference>
<feature type="domain" description="HTH crp-type" evidence="14">
    <location>
        <begin position="167"/>
        <end position="240"/>
    </location>
</feature>
<dbReference type="InterPro" id="IPR036388">
    <property type="entry name" value="WH-like_DNA-bd_sf"/>
</dbReference>
<dbReference type="SUPFAM" id="SSF51206">
    <property type="entry name" value="cAMP-binding domain-like"/>
    <property type="match status" value="1"/>
</dbReference>
<dbReference type="GO" id="GO:0003677">
    <property type="term" value="F:DNA binding"/>
    <property type="evidence" value="ECO:0007669"/>
    <property type="project" value="UniProtKB-KW"/>
</dbReference>
<dbReference type="InterPro" id="IPR050397">
    <property type="entry name" value="Env_Response_Regulators"/>
</dbReference>
<dbReference type="PROSITE" id="PS51063">
    <property type="entry name" value="HTH_CRP_2"/>
    <property type="match status" value="1"/>
</dbReference>
<evidence type="ECO:0000256" key="8">
    <source>
        <dbReference type="ARBA" id="ARBA00023026"/>
    </source>
</evidence>
<protein>
    <recommendedName>
        <fullName evidence="3">CRP-like protein Clp</fullName>
    </recommendedName>
    <alternativeName>
        <fullName evidence="12">Catabolite activation-like protein</fullName>
    </alternativeName>
</protein>
<dbReference type="GO" id="GO:0005829">
    <property type="term" value="C:cytosol"/>
    <property type="evidence" value="ECO:0007669"/>
    <property type="project" value="TreeGrafter"/>
</dbReference>
<keyword evidence="16" id="KW-1185">Reference proteome</keyword>
<dbReference type="CDD" id="cd00092">
    <property type="entry name" value="HTH_CRP"/>
    <property type="match status" value="1"/>
</dbReference>
<dbReference type="EMBL" id="CP060412">
    <property type="protein sequence ID" value="QNK01192.1"/>
    <property type="molecule type" value="Genomic_DNA"/>
</dbReference>
<dbReference type="Gene3D" id="1.10.10.10">
    <property type="entry name" value="Winged helix-like DNA-binding domain superfamily/Winged helix DNA-binding domain"/>
    <property type="match status" value="1"/>
</dbReference>
<accession>A0A7G8Q334</accession>